<dbReference type="EMBL" id="JBAWTH010000004">
    <property type="protein sequence ID" value="KAL2292168.1"/>
    <property type="molecule type" value="Genomic_DNA"/>
</dbReference>
<comment type="caution">
    <text evidence="2">The sequence shown here is derived from an EMBL/GenBank/DDBJ whole genome shotgun (WGS) entry which is preliminary data.</text>
</comment>
<sequence>MTTSFKREGETSTCSPPRSACSLTSPHPTAPNVLLYIFPLAFFVEAPVTSSPITGDREGGIGRPDAWLLFQHPPDRLQPLLHPQPVLVLLR</sequence>
<evidence type="ECO:0000313" key="2">
    <source>
        <dbReference type="EMBL" id="KAL2292168.1"/>
    </source>
</evidence>
<feature type="compositionally biased region" description="Basic and acidic residues" evidence="1">
    <location>
        <begin position="1"/>
        <end position="10"/>
    </location>
</feature>
<accession>A0ABR4FBV6</accession>
<name>A0ABR4FBV6_9PEZI</name>
<evidence type="ECO:0000313" key="3">
    <source>
        <dbReference type="Proteomes" id="UP001600888"/>
    </source>
</evidence>
<reference evidence="2 3" key="1">
    <citation type="submission" date="2024-03" db="EMBL/GenBank/DDBJ databases">
        <title>A high-quality draft genome sequence of Diaporthe vaccinii, a causative agent of upright dieback and viscid rot disease in cranberry plants.</title>
        <authorList>
            <person name="Sarrasin M."/>
            <person name="Lang B.F."/>
            <person name="Burger G."/>
        </authorList>
    </citation>
    <scope>NUCLEOTIDE SEQUENCE [LARGE SCALE GENOMIC DNA]</scope>
    <source>
        <strain evidence="2 3">IS7</strain>
    </source>
</reference>
<feature type="region of interest" description="Disordered" evidence="1">
    <location>
        <begin position="1"/>
        <end position="25"/>
    </location>
</feature>
<proteinExistence type="predicted"/>
<organism evidence="2 3">
    <name type="scientific">Diaporthe vaccinii</name>
    <dbReference type="NCBI Taxonomy" id="105482"/>
    <lineage>
        <taxon>Eukaryota</taxon>
        <taxon>Fungi</taxon>
        <taxon>Dikarya</taxon>
        <taxon>Ascomycota</taxon>
        <taxon>Pezizomycotina</taxon>
        <taxon>Sordariomycetes</taxon>
        <taxon>Sordariomycetidae</taxon>
        <taxon>Diaporthales</taxon>
        <taxon>Diaporthaceae</taxon>
        <taxon>Diaporthe</taxon>
        <taxon>Diaporthe eres species complex</taxon>
    </lineage>
</organism>
<evidence type="ECO:0000256" key="1">
    <source>
        <dbReference type="SAM" id="MobiDB-lite"/>
    </source>
</evidence>
<dbReference type="Proteomes" id="UP001600888">
    <property type="component" value="Unassembled WGS sequence"/>
</dbReference>
<gene>
    <name evidence="2" type="ORF">FJTKL_10810</name>
</gene>
<protein>
    <submittedName>
        <fullName evidence="2">Uncharacterized protein</fullName>
    </submittedName>
</protein>
<keyword evidence="3" id="KW-1185">Reference proteome</keyword>
<feature type="compositionally biased region" description="Polar residues" evidence="1">
    <location>
        <begin position="11"/>
        <end position="25"/>
    </location>
</feature>